<comment type="caution">
    <text evidence="2">The sequence shown here is derived from an EMBL/GenBank/DDBJ whole genome shotgun (WGS) entry which is preliminary data.</text>
</comment>
<dbReference type="Proteomes" id="UP001054902">
    <property type="component" value="Unassembled WGS sequence"/>
</dbReference>
<dbReference type="PANTHER" id="PTHR46586">
    <property type="entry name" value="ANKYRIN REPEAT-CONTAINING PROTEIN"/>
    <property type="match status" value="1"/>
</dbReference>
<name>A0AAD3D0P4_9STRA</name>
<reference evidence="2 3" key="1">
    <citation type="journal article" date="2021" name="Sci. Rep.">
        <title>The genome of the diatom Chaetoceros tenuissimus carries an ancient integrated fragment of an extant virus.</title>
        <authorList>
            <person name="Hongo Y."/>
            <person name="Kimura K."/>
            <person name="Takaki Y."/>
            <person name="Yoshida Y."/>
            <person name="Baba S."/>
            <person name="Kobayashi G."/>
            <person name="Nagasaki K."/>
            <person name="Hano T."/>
            <person name="Tomaru Y."/>
        </authorList>
    </citation>
    <scope>NUCLEOTIDE SEQUENCE [LARGE SCALE GENOMIC DNA]</scope>
    <source>
        <strain evidence="2 3">NIES-3715</strain>
    </source>
</reference>
<keyword evidence="3" id="KW-1185">Reference proteome</keyword>
<dbReference type="EMBL" id="BLLK01000049">
    <property type="protein sequence ID" value="GFH55524.1"/>
    <property type="molecule type" value="Genomic_DNA"/>
</dbReference>
<gene>
    <name evidence="2" type="ORF">CTEN210_12000</name>
</gene>
<dbReference type="InterPro" id="IPR036770">
    <property type="entry name" value="Ankyrin_rpt-contain_sf"/>
</dbReference>
<evidence type="ECO:0000313" key="3">
    <source>
        <dbReference type="Proteomes" id="UP001054902"/>
    </source>
</evidence>
<proteinExistence type="predicted"/>
<evidence type="ECO:0000256" key="1">
    <source>
        <dbReference type="SAM" id="Coils"/>
    </source>
</evidence>
<protein>
    <recommendedName>
        <fullName evidence="4">F-box domain-containing protein</fullName>
    </recommendedName>
</protein>
<dbReference type="Gene3D" id="1.25.40.20">
    <property type="entry name" value="Ankyrin repeat-containing domain"/>
    <property type="match status" value="1"/>
</dbReference>
<keyword evidence="1" id="KW-0175">Coiled coil</keyword>
<evidence type="ECO:0000313" key="2">
    <source>
        <dbReference type="EMBL" id="GFH55524.1"/>
    </source>
</evidence>
<dbReference type="SUPFAM" id="SSF140860">
    <property type="entry name" value="Pseudo ankyrin repeat-like"/>
    <property type="match status" value="1"/>
</dbReference>
<dbReference type="PANTHER" id="PTHR46586:SF3">
    <property type="entry name" value="ANKYRIN REPEAT-CONTAINING PROTEIN"/>
    <property type="match status" value="1"/>
</dbReference>
<evidence type="ECO:0008006" key="4">
    <source>
        <dbReference type="Google" id="ProtNLM"/>
    </source>
</evidence>
<dbReference type="InterPro" id="IPR052050">
    <property type="entry name" value="SecEffector_AnkRepeat"/>
</dbReference>
<sequence length="756" mass="88427">MNTNIKKQSSDLETVNKKRSINVMTTSDTMASFEDTTKRAKELSDKLSSLCNEFPETKFIIDYEEVQSHVGTAIEKYKDLLMTQVEEAEKAKKHKNESVPLYSLPDEVLNKCLSYVGKGHFGLVGLTCKKLQQAFITAFMQRAFPWQEKTIYIGQMTSYLEMATSVKIAIHCLENLCKSSEERNEVIKAAAVNGNLDILRAAVKKGYRLNALLEMKKKTIYECYDGSYTDEEQRYETDEEFDNFAHEFYYTDEQEEIYDDGYRGVVKLSQIVARGHLHVLKYLHEELHYHEGLQRYVKPAIEYGKLEILEWLHSIGCMSEYDNMHQFYYDLYERNFKRTSLCDHAVRCGNVQSLLWLHNHGQEDFEEWAVMRNAIGSNSLEMIQYCFDKGYSFDHYGVETAITDTENIEVYRLLHNLGFEFRRRGRLINWVLHIPKLDIINFLRSIAVPWDLYIMARIAKHGSVEMMKNAHEDGCPWSGHEYNILMKEADISISSNGKKHVEFKNFDKLEYLVGNGCTFNYEQSNDLTKQRLVEVLKSKKDLALLEFFVGKNSSFDHVLLKYCIDQSICGRWFEGISFVLKNGKDIVNSFRSMEELFYYYSFKERSSDWMKDTLIEVLVRKGNVGLARRLNVELLEFVVGKKSSFDNELFKYFLNDDRFGAIFFKGVSYLLEHGKDIQRCRPMKEAFHQHFQHEQSSAWIKKRVFDLLMSKKDVSLLACFAGKDRTFDKELLKYFQQERSNDGPWQEGVSYLLAKK</sequence>
<feature type="coiled-coil region" evidence="1">
    <location>
        <begin position="33"/>
        <end position="94"/>
    </location>
</feature>
<organism evidence="2 3">
    <name type="scientific">Chaetoceros tenuissimus</name>
    <dbReference type="NCBI Taxonomy" id="426638"/>
    <lineage>
        <taxon>Eukaryota</taxon>
        <taxon>Sar</taxon>
        <taxon>Stramenopiles</taxon>
        <taxon>Ochrophyta</taxon>
        <taxon>Bacillariophyta</taxon>
        <taxon>Coscinodiscophyceae</taxon>
        <taxon>Chaetocerotophycidae</taxon>
        <taxon>Chaetocerotales</taxon>
        <taxon>Chaetocerotaceae</taxon>
        <taxon>Chaetoceros</taxon>
    </lineage>
</organism>
<dbReference type="AlphaFoldDB" id="A0AAD3D0P4"/>
<accession>A0AAD3D0P4</accession>